<sequence length="595" mass="64616">MPLPTTWQVVHSARVPMRDAPDTSAKVIGSRRPGQDIMVNRVENGWAKVEGEGWILVDGTSEGVGLLLAPVDEDTGKPILPAKPPPAAAAAAPADDPAESARDRRLDFPPGNTGRASLERATLLSNRALAALESGDAAAGTRDANEAVDLLGPGEDEDEAVAKIRNKARYRRALGLVLTGELKRAKADHAELRRVRFYRLGWQDLVLRADKLDASNAPLKKVAASNPKVLVSVIAPTTTERHAFHEHVLYASFNAQRHAHKELIVVDSGPEPSAFFGDLDDDRVRYIHKTTANSVGAKRNVALRLANGAIVAHFDDDDLYAPTYLTKMLAALKEAQCKFVKLNSWYVHDRTTGCFGYFDGEKGFDEDRPKKIRLHPTLAKLKDNFVRTYGFTYVYEKSITDKFAFHDKSWGEDTALLAAAVGTRVPCAMIPDRDGICLHNQHGDNCSISLCHRAVDADRFENPSSSDAAPVARLLAKAQPCLTAVKVPDDAVGGMFVWETQLKSRRFDAEATLEAFLTWLKTGGGFNASRYRKLGIEPPGGRDDPARGADADDASSDAAVEKAVDQGINTLRGTARVTPSWAKALKAAEGDDATQ</sequence>
<dbReference type="PANTHER" id="PTHR43685:SF2">
    <property type="entry name" value="GLYCOSYLTRANSFERASE 2-LIKE DOMAIN-CONTAINING PROTEIN"/>
    <property type="match status" value="1"/>
</dbReference>
<feature type="compositionally biased region" description="Basic and acidic residues" evidence="1">
    <location>
        <begin position="540"/>
        <end position="550"/>
    </location>
</feature>
<dbReference type="SUPFAM" id="SSF53448">
    <property type="entry name" value="Nucleotide-diphospho-sugar transferases"/>
    <property type="match status" value="1"/>
</dbReference>
<comment type="caution">
    <text evidence="3">The sequence shown here is derived from an EMBL/GenBank/DDBJ whole genome shotgun (WGS) entry which is preliminary data.</text>
</comment>
<dbReference type="PANTHER" id="PTHR43685">
    <property type="entry name" value="GLYCOSYLTRANSFERASE"/>
    <property type="match status" value="1"/>
</dbReference>
<feature type="region of interest" description="Disordered" evidence="1">
    <location>
        <begin position="536"/>
        <end position="561"/>
    </location>
</feature>
<dbReference type="CDD" id="cd00761">
    <property type="entry name" value="Glyco_tranf_GTA_type"/>
    <property type="match status" value="1"/>
</dbReference>
<dbReference type="Gene3D" id="3.90.550.10">
    <property type="entry name" value="Spore Coat Polysaccharide Biosynthesis Protein SpsA, Chain A"/>
    <property type="match status" value="1"/>
</dbReference>
<keyword evidence="4" id="KW-1185">Reference proteome</keyword>
<feature type="domain" description="Glycosyltransferase 2-like" evidence="2">
    <location>
        <begin position="232"/>
        <end position="346"/>
    </location>
</feature>
<evidence type="ECO:0000256" key="1">
    <source>
        <dbReference type="SAM" id="MobiDB-lite"/>
    </source>
</evidence>
<dbReference type="EMBL" id="JBBJCI010000436">
    <property type="protein sequence ID" value="KAK7230361.1"/>
    <property type="molecule type" value="Genomic_DNA"/>
</dbReference>
<name>A0ABR1FGI3_AURAN</name>
<evidence type="ECO:0000313" key="4">
    <source>
        <dbReference type="Proteomes" id="UP001363151"/>
    </source>
</evidence>
<accession>A0ABR1FGI3</accession>
<protein>
    <recommendedName>
        <fullName evidence="2">Glycosyltransferase 2-like domain-containing protein</fullName>
    </recommendedName>
</protein>
<dbReference type="InterPro" id="IPR050834">
    <property type="entry name" value="Glycosyltransf_2"/>
</dbReference>
<proteinExistence type="predicted"/>
<organism evidence="3 4">
    <name type="scientific">Aureococcus anophagefferens</name>
    <name type="common">Harmful bloom alga</name>
    <dbReference type="NCBI Taxonomy" id="44056"/>
    <lineage>
        <taxon>Eukaryota</taxon>
        <taxon>Sar</taxon>
        <taxon>Stramenopiles</taxon>
        <taxon>Ochrophyta</taxon>
        <taxon>Pelagophyceae</taxon>
        <taxon>Pelagomonadales</taxon>
        <taxon>Pelagomonadaceae</taxon>
        <taxon>Aureococcus</taxon>
    </lineage>
</organism>
<feature type="region of interest" description="Disordered" evidence="1">
    <location>
        <begin position="81"/>
        <end position="116"/>
    </location>
</feature>
<gene>
    <name evidence="3" type="ORF">SO694_00183021</name>
</gene>
<reference evidence="3 4" key="1">
    <citation type="submission" date="2024-03" db="EMBL/GenBank/DDBJ databases">
        <title>Aureococcus anophagefferens CCMP1851 and Kratosvirus quantuckense: Draft genome of a second virus-susceptible host strain in the model system.</title>
        <authorList>
            <person name="Chase E."/>
            <person name="Truchon A.R."/>
            <person name="Schepens W."/>
            <person name="Wilhelm S.W."/>
        </authorList>
    </citation>
    <scope>NUCLEOTIDE SEQUENCE [LARGE SCALE GENOMIC DNA]</scope>
    <source>
        <strain evidence="3 4">CCMP1851</strain>
    </source>
</reference>
<dbReference type="InterPro" id="IPR029044">
    <property type="entry name" value="Nucleotide-diphossugar_trans"/>
</dbReference>
<dbReference type="InterPro" id="IPR001173">
    <property type="entry name" value="Glyco_trans_2-like"/>
</dbReference>
<evidence type="ECO:0000259" key="2">
    <source>
        <dbReference type="Pfam" id="PF00535"/>
    </source>
</evidence>
<dbReference type="Proteomes" id="UP001363151">
    <property type="component" value="Unassembled WGS sequence"/>
</dbReference>
<evidence type="ECO:0000313" key="3">
    <source>
        <dbReference type="EMBL" id="KAK7230361.1"/>
    </source>
</evidence>
<dbReference type="Pfam" id="PF00535">
    <property type="entry name" value="Glycos_transf_2"/>
    <property type="match status" value="1"/>
</dbReference>